<evidence type="ECO:0000256" key="1">
    <source>
        <dbReference type="SAM" id="Phobius"/>
    </source>
</evidence>
<feature type="transmembrane region" description="Helical" evidence="1">
    <location>
        <begin position="6"/>
        <end position="28"/>
    </location>
</feature>
<dbReference type="Proteomes" id="UP000195573">
    <property type="component" value="Chromosome"/>
</dbReference>
<proteinExistence type="predicted"/>
<feature type="transmembrane region" description="Helical" evidence="1">
    <location>
        <begin position="71"/>
        <end position="93"/>
    </location>
</feature>
<keyword evidence="1" id="KW-1133">Transmembrane helix</keyword>
<gene>
    <name evidence="2" type="ORF">B4U37_03330</name>
</gene>
<reference evidence="2 3" key="1">
    <citation type="submission" date="2017-04" db="EMBL/GenBank/DDBJ databases">
        <title>Complete Genome Sequence of the Bacillus horikoshii 20a strain from Cuatro Cienegas, Coahuila, Mexico.</title>
        <authorList>
            <person name="Zarza E."/>
            <person name="Alcaraz L.D."/>
            <person name="Aguilar-Salinas B."/>
            <person name="Islas A."/>
            <person name="Olmedo-Alvarez G."/>
        </authorList>
    </citation>
    <scope>NUCLEOTIDE SEQUENCE [LARGE SCALE GENOMIC DNA]</scope>
    <source>
        <strain evidence="2 3">20a</strain>
    </source>
</reference>
<keyword evidence="1" id="KW-0812">Transmembrane</keyword>
<accession>A0ABM6KFS6</accession>
<keyword evidence="1" id="KW-0472">Membrane</keyword>
<name>A0ABM6KFS6_9BACI</name>
<feature type="transmembrane region" description="Helical" evidence="1">
    <location>
        <begin position="40"/>
        <end position="59"/>
    </location>
</feature>
<keyword evidence="3" id="KW-1185">Reference proteome</keyword>
<sequence length="108" mass="12517">MSYITFGSMTISASLAVMVIALMVLPLIYKLLTGRAIPSFFWDNIFLYFVIWKLSYIVIHPKLFLDMPMSILYFHGGSTGKVLGLFFVFLNILMSRNLLEQRRSMEHE</sequence>
<dbReference type="EMBL" id="CP020880">
    <property type="protein sequence ID" value="ART75135.1"/>
    <property type="molecule type" value="Genomic_DNA"/>
</dbReference>
<evidence type="ECO:0000313" key="2">
    <source>
        <dbReference type="EMBL" id="ART75135.1"/>
    </source>
</evidence>
<protein>
    <submittedName>
        <fullName evidence="2">Uncharacterized protein</fullName>
    </submittedName>
</protein>
<evidence type="ECO:0000313" key="3">
    <source>
        <dbReference type="Proteomes" id="UP000195573"/>
    </source>
</evidence>
<organism evidence="2 3">
    <name type="scientific">Sutcliffiella horikoshii</name>
    <dbReference type="NCBI Taxonomy" id="79883"/>
    <lineage>
        <taxon>Bacteria</taxon>
        <taxon>Bacillati</taxon>
        <taxon>Bacillota</taxon>
        <taxon>Bacilli</taxon>
        <taxon>Bacillales</taxon>
        <taxon>Bacillaceae</taxon>
        <taxon>Sutcliffiella</taxon>
    </lineage>
</organism>